<dbReference type="InterPro" id="IPR044855">
    <property type="entry name" value="CoA-Trfase_III_dom3_sf"/>
</dbReference>
<sequence>MFEQIRRNEASLRGNLPMLETILSGTRVIDFTQNVAGPYATQILGDFGAEVIKVERPGRGDDTRDWLPPEIGGKSATFLALNRNKASICVDIDKPAGRDVMRKLVASADVFIHSMKPGSAEARGLGYDDLSAVNPKLVYCAISAFGQVGPLKGLPGYDPLMQAFTGIMSTTGNAGDDPVRVGVSLIDMGTGLWSALGIFAALMNRMKTGQGASVEASLMETGISWMTVFVASYLATGRLPQKLGSAMAMTAPYELFPSADGHAFIAAGNDRLFEKVCEGLGCPELARDDRFRTNSLRVANRAALREALSARTRVQTTAAIVAALRKAGAPCSEMNDVSQMLGHEQVQASGMVESLPVEGAPQHRVVALPLKINGHRAGGAKPPPRLGADTVQVLADLGYDTAALDTLVREGAIA</sequence>
<evidence type="ECO:0000313" key="3">
    <source>
        <dbReference type="Proteomes" id="UP000298588"/>
    </source>
</evidence>
<evidence type="ECO:0000313" key="2">
    <source>
        <dbReference type="EMBL" id="QCK84915.1"/>
    </source>
</evidence>
<dbReference type="InterPro" id="IPR050483">
    <property type="entry name" value="CoA-transferase_III_domain"/>
</dbReference>
<evidence type="ECO:0000256" key="1">
    <source>
        <dbReference type="ARBA" id="ARBA00022679"/>
    </source>
</evidence>
<protein>
    <submittedName>
        <fullName evidence="2">CoA transferase</fullName>
    </submittedName>
</protein>
<dbReference type="OrthoDB" id="9806585at2"/>
<dbReference type="GO" id="GO:0008410">
    <property type="term" value="F:CoA-transferase activity"/>
    <property type="evidence" value="ECO:0007669"/>
    <property type="project" value="TreeGrafter"/>
</dbReference>
<dbReference type="KEGG" id="paqt:E8L99_03530"/>
<dbReference type="EMBL" id="CP039865">
    <property type="protein sequence ID" value="QCK84915.1"/>
    <property type="molecule type" value="Genomic_DNA"/>
</dbReference>
<dbReference type="InterPro" id="IPR023606">
    <property type="entry name" value="CoA-Trfase_III_dom_1_sf"/>
</dbReference>
<organism evidence="2 3">
    <name type="scientific">Phreatobacter aquaticus</name>
    <dbReference type="NCBI Taxonomy" id="2570229"/>
    <lineage>
        <taxon>Bacteria</taxon>
        <taxon>Pseudomonadati</taxon>
        <taxon>Pseudomonadota</taxon>
        <taxon>Alphaproteobacteria</taxon>
        <taxon>Hyphomicrobiales</taxon>
        <taxon>Phreatobacteraceae</taxon>
        <taxon>Phreatobacter</taxon>
    </lineage>
</organism>
<dbReference type="Gene3D" id="3.30.1540.10">
    <property type="entry name" value="formyl-coa transferase, domain 3"/>
    <property type="match status" value="1"/>
</dbReference>
<dbReference type="Proteomes" id="UP000298588">
    <property type="component" value="Chromosome"/>
</dbReference>
<dbReference type="AlphaFoldDB" id="A0A4D7QDY2"/>
<dbReference type="Gene3D" id="3.40.50.10540">
    <property type="entry name" value="Crotonobetainyl-coa:carnitine coa-transferase, domain 1"/>
    <property type="match status" value="1"/>
</dbReference>
<keyword evidence="1 2" id="KW-0808">Transferase</keyword>
<reference evidence="2 3" key="1">
    <citation type="submission" date="2019-04" db="EMBL/GenBank/DDBJ databases">
        <title>Phreatobacter aquaticus sp. nov.</title>
        <authorList>
            <person name="Choi A."/>
            <person name="Baek K."/>
        </authorList>
    </citation>
    <scope>NUCLEOTIDE SEQUENCE [LARGE SCALE GENOMIC DNA]</scope>
    <source>
        <strain evidence="2 3">NMCR1094</strain>
    </source>
</reference>
<gene>
    <name evidence="2" type="ORF">E8L99_03530</name>
</gene>
<dbReference type="SUPFAM" id="SSF89796">
    <property type="entry name" value="CoA-transferase family III (CaiB/BaiF)"/>
    <property type="match status" value="1"/>
</dbReference>
<dbReference type="Pfam" id="PF02515">
    <property type="entry name" value="CoA_transf_3"/>
    <property type="match status" value="1"/>
</dbReference>
<dbReference type="PANTHER" id="PTHR48207">
    <property type="entry name" value="SUCCINATE--HYDROXYMETHYLGLUTARATE COA-TRANSFERASE"/>
    <property type="match status" value="1"/>
</dbReference>
<name>A0A4D7QDY2_9HYPH</name>
<proteinExistence type="predicted"/>
<accession>A0A4D7QDY2</accession>
<dbReference type="PANTHER" id="PTHR48207:SF3">
    <property type="entry name" value="SUCCINATE--HYDROXYMETHYLGLUTARATE COA-TRANSFERASE"/>
    <property type="match status" value="1"/>
</dbReference>
<keyword evidence="3" id="KW-1185">Reference proteome</keyword>
<dbReference type="InterPro" id="IPR003673">
    <property type="entry name" value="CoA-Trfase_fam_III"/>
</dbReference>